<keyword evidence="2" id="KW-1185">Reference proteome</keyword>
<organism evidence="1 2">
    <name type="scientific">Methylocystis hirsuta</name>
    <dbReference type="NCBI Taxonomy" id="369798"/>
    <lineage>
        <taxon>Bacteria</taxon>
        <taxon>Pseudomonadati</taxon>
        <taxon>Pseudomonadota</taxon>
        <taxon>Alphaproteobacteria</taxon>
        <taxon>Hyphomicrobiales</taxon>
        <taxon>Methylocystaceae</taxon>
        <taxon>Methylocystis</taxon>
    </lineage>
</organism>
<proteinExistence type="predicted"/>
<dbReference type="Proteomes" id="UP000268623">
    <property type="component" value="Unassembled WGS sequence"/>
</dbReference>
<dbReference type="EMBL" id="QWDD01000001">
    <property type="protein sequence ID" value="RNJ51006.1"/>
    <property type="molecule type" value="Genomic_DNA"/>
</dbReference>
<gene>
    <name evidence="1" type="ORF">D1O30_16840</name>
</gene>
<reference evidence="1 2" key="1">
    <citation type="submission" date="2018-08" db="EMBL/GenBank/DDBJ databases">
        <title>Genome sequence of Methylocystis hirsuta CSC1, a methanotroph able to accumulate PHAs.</title>
        <authorList>
            <person name="Bordel S."/>
            <person name="Rodriguez E."/>
            <person name="Gancedo J."/>
            <person name="Munoz R."/>
        </authorList>
    </citation>
    <scope>NUCLEOTIDE SEQUENCE [LARGE SCALE GENOMIC DNA]</scope>
    <source>
        <strain evidence="1 2">CSC1</strain>
    </source>
</reference>
<evidence type="ECO:0000313" key="1">
    <source>
        <dbReference type="EMBL" id="RNJ51006.1"/>
    </source>
</evidence>
<sequence length="62" mass="6869">MNGPFAACDDSRHIRAGRCHARDSGQPEQRPDIIDVVNGFRVARRAPGMTARLRRASDPLIL</sequence>
<protein>
    <submittedName>
        <fullName evidence="1">Uncharacterized protein</fullName>
    </submittedName>
</protein>
<dbReference type="AlphaFoldDB" id="A0A3M9XTN7"/>
<comment type="caution">
    <text evidence="1">The sequence shown here is derived from an EMBL/GenBank/DDBJ whole genome shotgun (WGS) entry which is preliminary data.</text>
</comment>
<accession>A0A3M9XTN7</accession>
<name>A0A3M9XTN7_9HYPH</name>
<evidence type="ECO:0000313" key="2">
    <source>
        <dbReference type="Proteomes" id="UP000268623"/>
    </source>
</evidence>